<organism evidence="2 3">
    <name type="scientific">Candidatus Daviesbacteria bacterium RIFCSPHIGHO2_02_FULL_43_12</name>
    <dbReference type="NCBI Taxonomy" id="1797776"/>
    <lineage>
        <taxon>Bacteria</taxon>
        <taxon>Candidatus Daviesiibacteriota</taxon>
    </lineage>
</organism>
<dbReference type="EMBL" id="MFDD01000002">
    <property type="protein sequence ID" value="OGE41254.1"/>
    <property type="molecule type" value="Genomic_DNA"/>
</dbReference>
<dbReference type="InterPro" id="IPR025714">
    <property type="entry name" value="Methyltranfer_dom"/>
</dbReference>
<dbReference type="InterPro" id="IPR029063">
    <property type="entry name" value="SAM-dependent_MTases_sf"/>
</dbReference>
<sequence length="279" mass="32415">MNINQKKVLGYYKSLESKLGYEYITKKVKHFGYYPEGQRNISEHEAQQLMSDLVAKYLRLKPNQMVLDAGCGYGVVACYLAEKSKVNIVGLDLNSYEIGKARGRARKLNLEGRVKFEIMDYSRTSFTKNTFDAIFTLETLSHAAELKKTLRQFLNILKPNGKVVFFEYTLAPEKDFTSRELEMLNLGIEGTAALGLKEFKHDQFGSYLKKIGFKNIKERNITKNMLPSLQRLRRIALLPYFLIKLFNLQRYFVNTTIAVEWYELMKKGLIRYCIFTAEK</sequence>
<proteinExistence type="predicted"/>
<accession>A0A1F5KK50</accession>
<dbReference type="PANTHER" id="PTHR44068:SF11">
    <property type="entry name" value="GERANYL DIPHOSPHATE 2-C-METHYLTRANSFERASE"/>
    <property type="match status" value="1"/>
</dbReference>
<feature type="domain" description="Methyltransferase" evidence="1">
    <location>
        <begin position="61"/>
        <end position="169"/>
    </location>
</feature>
<comment type="caution">
    <text evidence="2">The sequence shown here is derived from an EMBL/GenBank/DDBJ whole genome shotgun (WGS) entry which is preliminary data.</text>
</comment>
<dbReference type="PANTHER" id="PTHR44068">
    <property type="entry name" value="ZGC:194242"/>
    <property type="match status" value="1"/>
</dbReference>
<gene>
    <name evidence="2" type="ORF">A3D25_01875</name>
</gene>
<dbReference type="InterPro" id="IPR050447">
    <property type="entry name" value="Erg6_SMT_methyltransf"/>
</dbReference>
<dbReference type="Gene3D" id="3.40.50.150">
    <property type="entry name" value="Vaccinia Virus protein VP39"/>
    <property type="match status" value="1"/>
</dbReference>
<dbReference type="AlphaFoldDB" id="A0A1F5KK50"/>
<protein>
    <recommendedName>
        <fullName evidence="1">Methyltransferase domain-containing protein</fullName>
    </recommendedName>
</protein>
<evidence type="ECO:0000259" key="1">
    <source>
        <dbReference type="Pfam" id="PF13847"/>
    </source>
</evidence>
<reference evidence="2 3" key="1">
    <citation type="journal article" date="2016" name="Nat. Commun.">
        <title>Thousands of microbial genomes shed light on interconnected biogeochemical processes in an aquifer system.</title>
        <authorList>
            <person name="Anantharaman K."/>
            <person name="Brown C.T."/>
            <person name="Hug L.A."/>
            <person name="Sharon I."/>
            <person name="Castelle C.J."/>
            <person name="Probst A.J."/>
            <person name="Thomas B.C."/>
            <person name="Singh A."/>
            <person name="Wilkins M.J."/>
            <person name="Karaoz U."/>
            <person name="Brodie E.L."/>
            <person name="Williams K.H."/>
            <person name="Hubbard S.S."/>
            <person name="Banfield J.F."/>
        </authorList>
    </citation>
    <scope>NUCLEOTIDE SEQUENCE [LARGE SCALE GENOMIC DNA]</scope>
</reference>
<name>A0A1F5KK50_9BACT</name>
<dbReference type="Proteomes" id="UP000177328">
    <property type="component" value="Unassembled WGS sequence"/>
</dbReference>
<dbReference type="Pfam" id="PF13847">
    <property type="entry name" value="Methyltransf_31"/>
    <property type="match status" value="1"/>
</dbReference>
<dbReference type="CDD" id="cd02440">
    <property type="entry name" value="AdoMet_MTases"/>
    <property type="match status" value="1"/>
</dbReference>
<evidence type="ECO:0000313" key="2">
    <source>
        <dbReference type="EMBL" id="OGE41254.1"/>
    </source>
</evidence>
<dbReference type="SUPFAM" id="SSF53335">
    <property type="entry name" value="S-adenosyl-L-methionine-dependent methyltransferases"/>
    <property type="match status" value="1"/>
</dbReference>
<evidence type="ECO:0000313" key="3">
    <source>
        <dbReference type="Proteomes" id="UP000177328"/>
    </source>
</evidence>